<feature type="transmembrane region" description="Helical" evidence="6">
    <location>
        <begin position="264"/>
        <end position="282"/>
    </location>
</feature>
<feature type="transmembrane region" description="Helical" evidence="6">
    <location>
        <begin position="12"/>
        <end position="30"/>
    </location>
</feature>
<feature type="transmembrane region" description="Helical" evidence="6">
    <location>
        <begin position="150"/>
        <end position="170"/>
    </location>
</feature>
<accession>A0ABY5L728</accession>
<feature type="transmembrane region" description="Helical" evidence="6">
    <location>
        <begin position="234"/>
        <end position="258"/>
    </location>
</feature>
<feature type="domain" description="EamA" evidence="7">
    <location>
        <begin position="8"/>
        <end position="141"/>
    </location>
</feature>
<evidence type="ECO:0000313" key="9">
    <source>
        <dbReference type="Proteomes" id="UP001058533"/>
    </source>
</evidence>
<dbReference type="PANTHER" id="PTHR22911:SF6">
    <property type="entry name" value="SOLUTE CARRIER FAMILY 35 MEMBER G1"/>
    <property type="match status" value="1"/>
</dbReference>
<dbReference type="SUPFAM" id="SSF103481">
    <property type="entry name" value="Multidrug resistance efflux transporter EmrE"/>
    <property type="match status" value="2"/>
</dbReference>
<dbReference type="RefSeq" id="WP_256505161.1">
    <property type="nucleotide sequence ID" value="NZ_CP101740.1"/>
</dbReference>
<dbReference type="InterPro" id="IPR000620">
    <property type="entry name" value="EamA_dom"/>
</dbReference>
<feature type="transmembrane region" description="Helical" evidence="6">
    <location>
        <begin position="102"/>
        <end position="119"/>
    </location>
</feature>
<reference evidence="8" key="1">
    <citation type="submission" date="2022-07" db="EMBL/GenBank/DDBJ databases">
        <title>Sphingomonas sp. nov., a novel bacterium isolated from the north slope of the Mount Everest.</title>
        <authorList>
            <person name="Cui X."/>
            <person name="Liu Y."/>
        </authorList>
    </citation>
    <scope>NUCLEOTIDE SEQUENCE</scope>
    <source>
        <strain evidence="8">S5-59</strain>
    </source>
</reference>
<dbReference type="EMBL" id="CP101740">
    <property type="protein sequence ID" value="UUL81479.1"/>
    <property type="molecule type" value="Genomic_DNA"/>
</dbReference>
<name>A0ABY5L728_9SPHN</name>
<evidence type="ECO:0000256" key="3">
    <source>
        <dbReference type="ARBA" id="ARBA00022692"/>
    </source>
</evidence>
<evidence type="ECO:0000256" key="6">
    <source>
        <dbReference type="SAM" id="Phobius"/>
    </source>
</evidence>
<keyword evidence="5 6" id="KW-0472">Membrane</keyword>
<comment type="subcellular location">
    <subcellularLocation>
        <location evidence="1">Membrane</location>
        <topology evidence="1">Multi-pass membrane protein</topology>
    </subcellularLocation>
</comment>
<evidence type="ECO:0000256" key="4">
    <source>
        <dbReference type="ARBA" id="ARBA00022989"/>
    </source>
</evidence>
<feature type="transmembrane region" description="Helical" evidence="6">
    <location>
        <begin position="208"/>
        <end position="227"/>
    </location>
</feature>
<proteinExistence type="inferred from homology"/>
<sequence length="297" mass="31297">MPANRILTGISLRLLAALSLSVMFALGKIAEQRGAHLVEIVFWRQAAMLPVVVAVVMAGPGLASLRTDKPRAHFWRMIVGLSGMTFNFAAVTMLPLAESTTFGFSVPIFATILSALVLAEPVGRHRWGAVIIGFTGVLIVLQPGSSHVPLAGAGVALTGAVFTASVTIMIRQLGATERATTTVFWFAASSLVPMGIALPFFIGPHDLLTWGLMAATGLAGGIAQLALTGALRAAPVAVVLPMDYSSLIWATILGWLLFGALPTPWTWIGAPIVIASGLYIVWREQRLARAINNAPAV</sequence>
<dbReference type="InterPro" id="IPR037185">
    <property type="entry name" value="EmrE-like"/>
</dbReference>
<keyword evidence="4 6" id="KW-1133">Transmembrane helix</keyword>
<comment type="similarity">
    <text evidence="2">Belongs to the drug/metabolite transporter (DMT) superfamily. 10 TMS drug/metabolite exporter (DME) (TC 2.A.7.3) family.</text>
</comment>
<feature type="transmembrane region" description="Helical" evidence="6">
    <location>
        <begin position="182"/>
        <end position="202"/>
    </location>
</feature>
<feature type="transmembrane region" description="Helical" evidence="6">
    <location>
        <begin position="74"/>
        <end position="96"/>
    </location>
</feature>
<keyword evidence="9" id="KW-1185">Reference proteome</keyword>
<evidence type="ECO:0000259" key="7">
    <source>
        <dbReference type="Pfam" id="PF00892"/>
    </source>
</evidence>
<feature type="transmembrane region" description="Helical" evidence="6">
    <location>
        <begin position="126"/>
        <end position="144"/>
    </location>
</feature>
<feature type="domain" description="EamA" evidence="7">
    <location>
        <begin position="152"/>
        <end position="280"/>
    </location>
</feature>
<dbReference type="Pfam" id="PF00892">
    <property type="entry name" value="EamA"/>
    <property type="match status" value="2"/>
</dbReference>
<protein>
    <submittedName>
        <fullName evidence="8">DMT family transporter</fullName>
    </submittedName>
</protein>
<evidence type="ECO:0000256" key="5">
    <source>
        <dbReference type="ARBA" id="ARBA00023136"/>
    </source>
</evidence>
<evidence type="ECO:0000256" key="1">
    <source>
        <dbReference type="ARBA" id="ARBA00004141"/>
    </source>
</evidence>
<dbReference type="PANTHER" id="PTHR22911">
    <property type="entry name" value="ACYL-MALONYL CONDENSING ENZYME-RELATED"/>
    <property type="match status" value="1"/>
</dbReference>
<gene>
    <name evidence="8" type="ORF">NMP03_09660</name>
</gene>
<dbReference type="Proteomes" id="UP001058533">
    <property type="component" value="Chromosome"/>
</dbReference>
<organism evidence="8 9">
    <name type="scientific">Sphingomonas qomolangmaensis</name>
    <dbReference type="NCBI Taxonomy" id="2918765"/>
    <lineage>
        <taxon>Bacteria</taxon>
        <taxon>Pseudomonadati</taxon>
        <taxon>Pseudomonadota</taxon>
        <taxon>Alphaproteobacteria</taxon>
        <taxon>Sphingomonadales</taxon>
        <taxon>Sphingomonadaceae</taxon>
        <taxon>Sphingomonas</taxon>
    </lineage>
</organism>
<feature type="transmembrane region" description="Helical" evidence="6">
    <location>
        <begin position="42"/>
        <end position="62"/>
    </location>
</feature>
<keyword evidence="3 6" id="KW-0812">Transmembrane</keyword>
<evidence type="ECO:0000256" key="2">
    <source>
        <dbReference type="ARBA" id="ARBA00009853"/>
    </source>
</evidence>
<evidence type="ECO:0000313" key="8">
    <source>
        <dbReference type="EMBL" id="UUL81479.1"/>
    </source>
</evidence>